<keyword evidence="2" id="KW-1185">Reference proteome</keyword>
<sequence>MAPPSDGEVRIQKVEKIEVVYNLLSKPSVYSKPIGAYNTKHPTVGHDVSSWKKAGNIGWSSAQKKTSRGIVSIEDINKRSERYIREKKKQFLG</sequence>
<name>A0AAV5C905_ELECO</name>
<accession>A0AAV5C905</accession>
<comment type="caution">
    <text evidence="1">The sequence shown here is derived from an EMBL/GenBank/DDBJ whole genome shotgun (WGS) entry which is preliminary data.</text>
</comment>
<dbReference type="EMBL" id="BQKI01000005">
    <property type="protein sequence ID" value="GJM94558.1"/>
    <property type="molecule type" value="Genomic_DNA"/>
</dbReference>
<gene>
    <name evidence="1" type="primary">ga11213</name>
    <name evidence="1" type="ORF">PR202_ga11213</name>
</gene>
<evidence type="ECO:0000313" key="2">
    <source>
        <dbReference type="Proteomes" id="UP001054889"/>
    </source>
</evidence>
<dbReference type="AlphaFoldDB" id="A0AAV5C905"/>
<reference evidence="1" key="1">
    <citation type="journal article" date="2018" name="DNA Res.">
        <title>Multiple hybrid de novo genome assembly of finger millet, an orphan allotetraploid crop.</title>
        <authorList>
            <person name="Hatakeyama M."/>
            <person name="Aluri S."/>
            <person name="Balachadran M.T."/>
            <person name="Sivarajan S.R."/>
            <person name="Patrignani A."/>
            <person name="Gruter S."/>
            <person name="Poveda L."/>
            <person name="Shimizu-Inatsugi R."/>
            <person name="Baeten J."/>
            <person name="Francoijs K.J."/>
            <person name="Nataraja K.N."/>
            <person name="Reddy Y.A.N."/>
            <person name="Phadnis S."/>
            <person name="Ravikumar R.L."/>
            <person name="Schlapbach R."/>
            <person name="Sreeman S.M."/>
            <person name="Shimizu K.K."/>
        </authorList>
    </citation>
    <scope>NUCLEOTIDE SEQUENCE</scope>
</reference>
<protein>
    <submittedName>
        <fullName evidence="1">Uncharacterized protein</fullName>
    </submittedName>
</protein>
<reference evidence="1" key="2">
    <citation type="submission" date="2021-12" db="EMBL/GenBank/DDBJ databases">
        <title>Resequencing data analysis of finger millet.</title>
        <authorList>
            <person name="Hatakeyama M."/>
            <person name="Aluri S."/>
            <person name="Balachadran M.T."/>
            <person name="Sivarajan S.R."/>
            <person name="Poveda L."/>
            <person name="Shimizu-Inatsugi R."/>
            <person name="Schlapbach R."/>
            <person name="Sreeman S.M."/>
            <person name="Shimizu K.K."/>
        </authorList>
    </citation>
    <scope>NUCLEOTIDE SEQUENCE</scope>
</reference>
<proteinExistence type="predicted"/>
<evidence type="ECO:0000313" key="1">
    <source>
        <dbReference type="EMBL" id="GJM94558.1"/>
    </source>
</evidence>
<organism evidence="1 2">
    <name type="scientific">Eleusine coracana subsp. coracana</name>
    <dbReference type="NCBI Taxonomy" id="191504"/>
    <lineage>
        <taxon>Eukaryota</taxon>
        <taxon>Viridiplantae</taxon>
        <taxon>Streptophyta</taxon>
        <taxon>Embryophyta</taxon>
        <taxon>Tracheophyta</taxon>
        <taxon>Spermatophyta</taxon>
        <taxon>Magnoliopsida</taxon>
        <taxon>Liliopsida</taxon>
        <taxon>Poales</taxon>
        <taxon>Poaceae</taxon>
        <taxon>PACMAD clade</taxon>
        <taxon>Chloridoideae</taxon>
        <taxon>Cynodonteae</taxon>
        <taxon>Eleusininae</taxon>
        <taxon>Eleusine</taxon>
    </lineage>
</organism>
<dbReference type="Proteomes" id="UP001054889">
    <property type="component" value="Unassembled WGS sequence"/>
</dbReference>